<accession>A0ABT8IZD2</accession>
<evidence type="ECO:0000256" key="1">
    <source>
        <dbReference type="ARBA" id="ARBA00006226"/>
    </source>
</evidence>
<protein>
    <submittedName>
        <fullName evidence="3">Type II toxin-antitoxin system RelE/ParE family toxin</fullName>
    </submittedName>
</protein>
<dbReference type="InterPro" id="IPR035093">
    <property type="entry name" value="RelE/ParE_toxin_dom_sf"/>
</dbReference>
<evidence type="ECO:0000256" key="2">
    <source>
        <dbReference type="ARBA" id="ARBA00022649"/>
    </source>
</evidence>
<dbReference type="Pfam" id="PF05016">
    <property type="entry name" value="ParE_toxin"/>
    <property type="match status" value="1"/>
</dbReference>
<dbReference type="Proteomes" id="UP001174210">
    <property type="component" value="Unassembled WGS sequence"/>
</dbReference>
<sequence>MTYRIELAPAAARDLRKLDPQARRRIQAVIELLAETPRPPAAKKLVDAAGTWRVRTGDYRVLYDIHDDRLLILVLQARHRREVYRSLN</sequence>
<keyword evidence="4" id="KW-1185">Reference proteome</keyword>
<evidence type="ECO:0000313" key="4">
    <source>
        <dbReference type="Proteomes" id="UP001174210"/>
    </source>
</evidence>
<dbReference type="InterPro" id="IPR007712">
    <property type="entry name" value="RelE/ParE_toxin"/>
</dbReference>
<dbReference type="PANTHER" id="PTHR35601:SF1">
    <property type="entry name" value="TOXIN RELE"/>
    <property type="match status" value="1"/>
</dbReference>
<comment type="caution">
    <text evidence="3">The sequence shown here is derived from an EMBL/GenBank/DDBJ whole genome shotgun (WGS) entry which is preliminary data.</text>
</comment>
<dbReference type="PANTHER" id="PTHR35601">
    <property type="entry name" value="TOXIN RELE"/>
    <property type="match status" value="1"/>
</dbReference>
<reference evidence="3" key="1">
    <citation type="submission" date="2023-03" db="EMBL/GenBank/DDBJ databases">
        <title>MT1 and MT2 Draft Genomes of Novel Species.</title>
        <authorList>
            <person name="Venkateswaran K."/>
        </authorList>
    </citation>
    <scope>NUCLEOTIDE SEQUENCE</scope>
    <source>
        <strain evidence="3">F6_8S_P_1A</strain>
    </source>
</reference>
<comment type="similarity">
    <text evidence="1">Belongs to the RelE toxin family.</text>
</comment>
<evidence type="ECO:0000313" key="3">
    <source>
        <dbReference type="EMBL" id="MDN4597766.1"/>
    </source>
</evidence>
<gene>
    <name evidence="3" type="ORF">P5G59_11495</name>
</gene>
<keyword evidence="2" id="KW-1277">Toxin-antitoxin system</keyword>
<proteinExistence type="inferred from homology"/>
<name>A0ABT8IZD2_9MICO</name>
<dbReference type="SUPFAM" id="SSF143011">
    <property type="entry name" value="RelE-like"/>
    <property type="match status" value="1"/>
</dbReference>
<dbReference type="RefSeq" id="WP_301219007.1">
    <property type="nucleotide sequence ID" value="NZ_JAROCB010000003.1"/>
</dbReference>
<dbReference type="EMBL" id="JAROCB010000003">
    <property type="protein sequence ID" value="MDN4597766.1"/>
    <property type="molecule type" value="Genomic_DNA"/>
</dbReference>
<dbReference type="Gene3D" id="3.30.2310.20">
    <property type="entry name" value="RelE-like"/>
    <property type="match status" value="1"/>
</dbReference>
<organism evidence="3 4">
    <name type="scientific">Leifsonia virtsii</name>
    <dbReference type="NCBI Taxonomy" id="3035915"/>
    <lineage>
        <taxon>Bacteria</taxon>
        <taxon>Bacillati</taxon>
        <taxon>Actinomycetota</taxon>
        <taxon>Actinomycetes</taxon>
        <taxon>Micrococcales</taxon>
        <taxon>Microbacteriaceae</taxon>
        <taxon>Leifsonia</taxon>
    </lineage>
</organism>